<name>A0A9N9LWG3_9HELO</name>
<organism evidence="2 3">
    <name type="scientific">Hymenoscyphus albidus</name>
    <dbReference type="NCBI Taxonomy" id="595503"/>
    <lineage>
        <taxon>Eukaryota</taxon>
        <taxon>Fungi</taxon>
        <taxon>Dikarya</taxon>
        <taxon>Ascomycota</taxon>
        <taxon>Pezizomycotina</taxon>
        <taxon>Leotiomycetes</taxon>
        <taxon>Helotiales</taxon>
        <taxon>Helotiaceae</taxon>
        <taxon>Hymenoscyphus</taxon>
    </lineage>
</organism>
<keyword evidence="3" id="KW-1185">Reference proteome</keyword>
<comment type="caution">
    <text evidence="2">The sequence shown here is derived from an EMBL/GenBank/DDBJ whole genome shotgun (WGS) entry which is preliminary data.</text>
</comment>
<dbReference type="InterPro" id="IPR050312">
    <property type="entry name" value="IolE/XylAMocC-like"/>
</dbReference>
<dbReference type="InterPro" id="IPR013022">
    <property type="entry name" value="Xyl_isomerase-like_TIM-brl"/>
</dbReference>
<dbReference type="PANTHER" id="PTHR12110">
    <property type="entry name" value="HYDROXYPYRUVATE ISOMERASE"/>
    <property type="match status" value="1"/>
</dbReference>
<dbReference type="EMBL" id="CAJVRM010000329">
    <property type="protein sequence ID" value="CAG8979704.1"/>
    <property type="molecule type" value="Genomic_DNA"/>
</dbReference>
<gene>
    <name evidence="2" type="ORF">HYALB_00003935</name>
</gene>
<dbReference type="Pfam" id="PF01261">
    <property type="entry name" value="AP_endonuc_2"/>
    <property type="match status" value="1"/>
</dbReference>
<dbReference type="PANTHER" id="PTHR12110:SF57">
    <property type="entry name" value="DIOXYGENASE, PUTATIVE-RELATED"/>
    <property type="match status" value="1"/>
</dbReference>
<dbReference type="InterPro" id="IPR036237">
    <property type="entry name" value="Xyl_isomerase-like_sf"/>
</dbReference>
<reference evidence="2" key="1">
    <citation type="submission" date="2021-07" db="EMBL/GenBank/DDBJ databases">
        <authorList>
            <person name="Durling M."/>
        </authorList>
    </citation>
    <scope>NUCLEOTIDE SEQUENCE</scope>
</reference>
<dbReference type="SUPFAM" id="SSF51658">
    <property type="entry name" value="Xylose isomerase-like"/>
    <property type="match status" value="1"/>
</dbReference>
<evidence type="ECO:0000313" key="2">
    <source>
        <dbReference type="EMBL" id="CAG8979704.1"/>
    </source>
</evidence>
<dbReference type="Proteomes" id="UP000701801">
    <property type="component" value="Unassembled WGS sequence"/>
</dbReference>
<feature type="domain" description="Xylose isomerase-like TIM barrel" evidence="1">
    <location>
        <begin position="24"/>
        <end position="318"/>
    </location>
</feature>
<evidence type="ECO:0000259" key="1">
    <source>
        <dbReference type="Pfam" id="PF01261"/>
    </source>
</evidence>
<dbReference type="AlphaFoldDB" id="A0A9N9LWG3"/>
<evidence type="ECO:0000313" key="3">
    <source>
        <dbReference type="Proteomes" id="UP000701801"/>
    </source>
</evidence>
<sequence>MSYRPAIASLSLGRAWLHDLAPKFAAAANAGLPGIEIFFEDLLYLASTYKGGSSLSTNQILAARHIRALADANSLTIIALGPFSDVEGLLCPQKKLKKSEDLKTWFEIARILGTDIIQIPSTFQNEGFTVDLETVVRDLRQIAELGARENPPVRFAYENLCFGTYHDTWEKAWAVVKGVDRPNFGLCLDTFNIAGRGWADPSRDDGKIENADELFAESLRSFVREVDVKKVFYVQVVDAERMRNPIVKGHAFYQEGQKARMSWSRNARLFICEEDRGGYLPVIDVLKAICDENTGLGYKGWISMEFFNRSLVGKGPDVPVEHAKRAVDSWNKLVKVMGWEDKVEAIIPQKRLGEAKSMSDQWATAEISARL</sequence>
<protein>
    <recommendedName>
        <fullName evidence="1">Xylose isomerase-like TIM barrel domain-containing protein</fullName>
    </recommendedName>
</protein>
<dbReference type="OrthoDB" id="5360893at2759"/>
<dbReference type="Gene3D" id="3.20.20.150">
    <property type="entry name" value="Divalent-metal-dependent TIM barrel enzymes"/>
    <property type="match status" value="1"/>
</dbReference>
<accession>A0A9N9LWG3</accession>
<proteinExistence type="predicted"/>